<sequence>MSKDKEVSSFLKGDFNDLCYSCRTGDVENADRLISTGININQVDKFDNSPLFLASLCGHIEVVKLLLERGAVCDRDRHEGARCVYGALTDDIRNMLVSYDISKKFDSNQPFAAHISSLLNYTDYRFDTCDLRINCKDEKRAVFAHKFMVFARSSALHNSSPSELNEMFTEVSMEVLGTLIEFIYLVPILHSTPSTDFPELIKLANYFQLDSLSEFLNKFRHTADPVEKSNLIVTYQYKFTELARRQLKKFVKDNIIDRHIDIDNVSPNSVSIPDPRSCVPFPDIYLTVENSVGSRRIYPCHIAMLSRAGFFKDIISKNFQENKTYMTTKYASRADVEDSHMLFVELPICDFGVAEAVINYLYYDSSDFDPNYAFDVIRLADYIMADRLKTIAAAVITQSLEGTLSKNVFDILHLGWETGVVRLEQFSAKYIAQHLEELKLSEELRRIILESSQRISSREETDTIELVADIRFYLLSKYDLEVDDLSLLESDADDREFLQSLGLLDYQKDIETLNTILNKLGLSF</sequence>
<dbReference type="AlphaFoldDB" id="A0A1X7QWD0"/>
<dbReference type="InterPro" id="IPR044515">
    <property type="entry name" value="ABTB1"/>
</dbReference>
<dbReference type="PANTHER" id="PTHR46231:SF1">
    <property type="entry name" value="ANKYRIN REPEAT AND BTB_POZ DOMAIN-CONTAINING PROTEIN 1"/>
    <property type="match status" value="1"/>
</dbReference>
<proteinExistence type="predicted"/>
<dbReference type="PANTHER" id="PTHR46231">
    <property type="entry name" value="ANKYRIN REPEAT AND BTB/POZ DOMAIN-CONTAINING PROTEIN 1"/>
    <property type="match status" value="1"/>
</dbReference>
<reference evidence="5 6" key="1">
    <citation type="submission" date="2017-04" db="EMBL/GenBank/DDBJ databases">
        <authorList>
            <person name="Afonso C.L."/>
            <person name="Miller P.J."/>
            <person name="Scott M.A."/>
            <person name="Spackman E."/>
            <person name="Goraichik I."/>
            <person name="Dimitrov K.M."/>
            <person name="Suarez D.L."/>
            <person name="Swayne D.E."/>
        </authorList>
    </citation>
    <scope>NUCLEOTIDE SEQUENCE [LARGE SCALE GENOMIC DNA]</scope>
</reference>
<evidence type="ECO:0000256" key="3">
    <source>
        <dbReference type="PROSITE-ProRule" id="PRU00023"/>
    </source>
</evidence>
<dbReference type="InterPro" id="IPR036770">
    <property type="entry name" value="Ankyrin_rpt-contain_sf"/>
</dbReference>
<accession>A0A1X7QWD0</accession>
<evidence type="ECO:0000313" key="5">
    <source>
        <dbReference type="EMBL" id="SMN17728.1"/>
    </source>
</evidence>
<evidence type="ECO:0000313" key="6">
    <source>
        <dbReference type="Proteomes" id="UP000196158"/>
    </source>
</evidence>
<feature type="domain" description="BTB" evidence="4">
    <location>
        <begin position="282"/>
        <end position="370"/>
    </location>
</feature>
<dbReference type="PROSITE" id="PS50088">
    <property type="entry name" value="ANK_REPEAT"/>
    <property type="match status" value="1"/>
</dbReference>
<evidence type="ECO:0000256" key="1">
    <source>
        <dbReference type="ARBA" id="ARBA00022737"/>
    </source>
</evidence>
<organism evidence="5 6">
    <name type="scientific">Maudiozyma saulgeensis</name>
    <dbReference type="NCBI Taxonomy" id="1789683"/>
    <lineage>
        <taxon>Eukaryota</taxon>
        <taxon>Fungi</taxon>
        <taxon>Dikarya</taxon>
        <taxon>Ascomycota</taxon>
        <taxon>Saccharomycotina</taxon>
        <taxon>Saccharomycetes</taxon>
        <taxon>Saccharomycetales</taxon>
        <taxon>Saccharomycetaceae</taxon>
        <taxon>Maudiozyma</taxon>
    </lineage>
</organism>
<dbReference type="SUPFAM" id="SSF48403">
    <property type="entry name" value="Ankyrin repeat"/>
    <property type="match status" value="1"/>
</dbReference>
<dbReference type="STRING" id="1789683.A0A1X7QWD0"/>
<dbReference type="SMART" id="SM00248">
    <property type="entry name" value="ANK"/>
    <property type="match status" value="2"/>
</dbReference>
<dbReference type="Pfam" id="PF00651">
    <property type="entry name" value="BTB"/>
    <property type="match status" value="1"/>
</dbReference>
<keyword evidence="6" id="KW-1185">Reference proteome</keyword>
<dbReference type="PROSITE" id="PS50097">
    <property type="entry name" value="BTB"/>
    <property type="match status" value="2"/>
</dbReference>
<dbReference type="SUPFAM" id="SSF54695">
    <property type="entry name" value="POZ domain"/>
    <property type="match status" value="2"/>
</dbReference>
<dbReference type="GO" id="GO:0005737">
    <property type="term" value="C:cytoplasm"/>
    <property type="evidence" value="ECO:0007669"/>
    <property type="project" value="TreeGrafter"/>
</dbReference>
<evidence type="ECO:0000256" key="2">
    <source>
        <dbReference type="ARBA" id="ARBA00023043"/>
    </source>
</evidence>
<dbReference type="PROSITE" id="PS50297">
    <property type="entry name" value="ANK_REP_REGION"/>
    <property type="match status" value="1"/>
</dbReference>
<feature type="domain" description="BTB" evidence="4">
    <location>
        <begin position="129"/>
        <end position="184"/>
    </location>
</feature>
<dbReference type="Proteomes" id="UP000196158">
    <property type="component" value="Unassembled WGS sequence"/>
</dbReference>
<dbReference type="Pfam" id="PF13637">
    <property type="entry name" value="Ank_4"/>
    <property type="match status" value="1"/>
</dbReference>
<name>A0A1X7QWD0_9SACH</name>
<feature type="repeat" description="ANK" evidence="3">
    <location>
        <begin position="46"/>
        <end position="71"/>
    </location>
</feature>
<gene>
    <name evidence="5" type="ORF">KASA_0Q00715G</name>
</gene>
<evidence type="ECO:0000259" key="4">
    <source>
        <dbReference type="PROSITE" id="PS50097"/>
    </source>
</evidence>
<keyword evidence="2 3" id="KW-0040">ANK repeat</keyword>
<dbReference type="InterPro" id="IPR000210">
    <property type="entry name" value="BTB/POZ_dom"/>
</dbReference>
<dbReference type="Gene3D" id="1.25.40.20">
    <property type="entry name" value="Ankyrin repeat-containing domain"/>
    <property type="match status" value="1"/>
</dbReference>
<dbReference type="InterPro" id="IPR011333">
    <property type="entry name" value="SKP1/BTB/POZ_sf"/>
</dbReference>
<dbReference type="SMART" id="SM00225">
    <property type="entry name" value="BTB"/>
    <property type="match status" value="2"/>
</dbReference>
<dbReference type="InterPro" id="IPR002110">
    <property type="entry name" value="Ankyrin_rpt"/>
</dbReference>
<dbReference type="GO" id="GO:0000151">
    <property type="term" value="C:ubiquitin ligase complex"/>
    <property type="evidence" value="ECO:0007669"/>
    <property type="project" value="TreeGrafter"/>
</dbReference>
<protein>
    <recommendedName>
        <fullName evidence="4">BTB domain-containing protein</fullName>
    </recommendedName>
</protein>
<keyword evidence="1" id="KW-0677">Repeat</keyword>
<dbReference type="Gene3D" id="3.30.710.10">
    <property type="entry name" value="Potassium Channel Kv1.1, Chain A"/>
    <property type="match status" value="2"/>
</dbReference>
<dbReference type="OrthoDB" id="684045at2759"/>
<dbReference type="EMBL" id="FXLY01000002">
    <property type="protein sequence ID" value="SMN17728.1"/>
    <property type="molecule type" value="Genomic_DNA"/>
</dbReference>